<feature type="domain" description="HD Cas3-type" evidence="10">
    <location>
        <begin position="859"/>
        <end position="1059"/>
    </location>
</feature>
<dbReference type="InterPro" id="IPR006483">
    <property type="entry name" value="CRISPR-assoc_Cas3_HD"/>
</dbReference>
<dbReference type="Pfam" id="PF18019">
    <property type="entry name" value="Cas3_HD"/>
    <property type="match status" value="1"/>
</dbReference>
<dbReference type="InterPro" id="IPR013444">
    <property type="entry name" value="Helicase_Cas3_CRISPR-ass_Anaes"/>
</dbReference>
<keyword evidence="5" id="KW-0378">Hydrolase</keyword>
<proteinExistence type="inferred from homology"/>
<dbReference type="PROSITE" id="PS51643">
    <property type="entry name" value="HD_CAS3"/>
    <property type="match status" value="1"/>
</dbReference>
<dbReference type="GO" id="GO:0005524">
    <property type="term" value="F:ATP binding"/>
    <property type="evidence" value="ECO:0007669"/>
    <property type="project" value="UniProtKB-KW"/>
</dbReference>
<evidence type="ECO:0000259" key="10">
    <source>
        <dbReference type="PROSITE" id="PS51643"/>
    </source>
</evidence>
<gene>
    <name evidence="11" type="primary">cas3u</name>
    <name evidence="11" type="ORF">LR394_39010</name>
</gene>
<dbReference type="AlphaFoldDB" id="A0A9X1NNC0"/>
<keyword evidence="4" id="KW-0547">Nucleotide-binding</keyword>
<keyword evidence="8" id="KW-0051">Antiviral defense</keyword>
<accession>A0A9X1NNC0</accession>
<evidence type="ECO:0000256" key="8">
    <source>
        <dbReference type="ARBA" id="ARBA00023118"/>
    </source>
</evidence>
<comment type="similarity">
    <text evidence="1">In the N-terminal section; belongs to the CRISPR-associated nuclease Cas3-HD family.</text>
</comment>
<dbReference type="NCBIfam" id="TIGR01596">
    <property type="entry name" value="cas3_HD"/>
    <property type="match status" value="1"/>
</dbReference>
<protein>
    <submittedName>
        <fullName evidence="11">Type I-U CRISPR-associated helicase/endonuclease Cas3</fullName>
    </submittedName>
</protein>
<feature type="region of interest" description="Disordered" evidence="9">
    <location>
        <begin position="717"/>
        <end position="744"/>
    </location>
</feature>
<comment type="similarity">
    <text evidence="2">In the central section; belongs to the CRISPR-associated helicase Cas3 family.</text>
</comment>
<dbReference type="Proteomes" id="UP001138997">
    <property type="component" value="Unassembled WGS sequence"/>
</dbReference>
<evidence type="ECO:0000313" key="11">
    <source>
        <dbReference type="EMBL" id="MCD5316904.1"/>
    </source>
</evidence>
<comment type="caution">
    <text evidence="11">The sequence shown here is derived from an EMBL/GenBank/DDBJ whole genome shotgun (WGS) entry which is preliminary data.</text>
</comment>
<dbReference type="Gene3D" id="1.10.3210.30">
    <property type="match status" value="1"/>
</dbReference>
<dbReference type="GO" id="GO:0046872">
    <property type="term" value="F:metal ion binding"/>
    <property type="evidence" value="ECO:0007669"/>
    <property type="project" value="UniProtKB-KW"/>
</dbReference>
<reference evidence="11" key="1">
    <citation type="submission" date="2021-11" db="EMBL/GenBank/DDBJ databases">
        <title>Streptomyces corallinus and Kineosporia corallina sp. nov., two new coral-derived marine actinobacteria.</title>
        <authorList>
            <person name="Buangrab K."/>
            <person name="Sutthacheep M."/>
            <person name="Yeemin T."/>
            <person name="Harunari E."/>
            <person name="Igarashi Y."/>
            <person name="Sripreechasak P."/>
            <person name="Kanchanasin P."/>
            <person name="Tanasupawat S."/>
            <person name="Phongsopitanun W."/>
        </authorList>
    </citation>
    <scope>NUCLEOTIDE SEQUENCE</scope>
    <source>
        <strain evidence="11">JCM 31032</strain>
    </source>
</reference>
<feature type="compositionally biased region" description="Polar residues" evidence="9">
    <location>
        <begin position="719"/>
        <end position="733"/>
    </location>
</feature>
<dbReference type="EMBL" id="JAJOMB010000036">
    <property type="protein sequence ID" value="MCD5316904.1"/>
    <property type="molecule type" value="Genomic_DNA"/>
</dbReference>
<evidence type="ECO:0000256" key="2">
    <source>
        <dbReference type="ARBA" id="ARBA00009046"/>
    </source>
</evidence>
<keyword evidence="7" id="KW-0067">ATP-binding</keyword>
<evidence type="ECO:0000256" key="6">
    <source>
        <dbReference type="ARBA" id="ARBA00022806"/>
    </source>
</evidence>
<dbReference type="InterPro" id="IPR038257">
    <property type="entry name" value="CRISPR-assoc_Cas3_HD_sf"/>
</dbReference>
<evidence type="ECO:0000256" key="3">
    <source>
        <dbReference type="ARBA" id="ARBA00022723"/>
    </source>
</evidence>
<keyword evidence="12" id="KW-1185">Reference proteome</keyword>
<dbReference type="SUPFAM" id="SSF52540">
    <property type="entry name" value="P-loop containing nucleoside triphosphate hydrolases"/>
    <property type="match status" value="1"/>
</dbReference>
<dbReference type="NCBIfam" id="TIGR02621">
    <property type="entry name" value="cas3_GSU0051"/>
    <property type="match status" value="1"/>
</dbReference>
<keyword evidence="6" id="KW-0347">Helicase</keyword>
<evidence type="ECO:0000256" key="5">
    <source>
        <dbReference type="ARBA" id="ARBA00022801"/>
    </source>
</evidence>
<dbReference type="GO" id="GO:0051607">
    <property type="term" value="P:defense response to virus"/>
    <property type="evidence" value="ECO:0007669"/>
    <property type="project" value="UniProtKB-KW"/>
</dbReference>
<evidence type="ECO:0000256" key="9">
    <source>
        <dbReference type="SAM" id="MobiDB-lite"/>
    </source>
</evidence>
<dbReference type="Gene3D" id="3.40.50.300">
    <property type="entry name" value="P-loop containing nucleotide triphosphate hydrolases"/>
    <property type="match status" value="2"/>
</dbReference>
<dbReference type="GO" id="GO:0016787">
    <property type="term" value="F:hydrolase activity"/>
    <property type="evidence" value="ECO:0007669"/>
    <property type="project" value="UniProtKB-KW"/>
</dbReference>
<evidence type="ECO:0000256" key="4">
    <source>
        <dbReference type="ARBA" id="ARBA00022741"/>
    </source>
</evidence>
<name>A0A9X1NNC0_9ACTN</name>
<keyword evidence="3" id="KW-0479">Metal-binding</keyword>
<evidence type="ECO:0000256" key="7">
    <source>
        <dbReference type="ARBA" id="ARBA00022840"/>
    </source>
</evidence>
<dbReference type="GO" id="GO:0004386">
    <property type="term" value="F:helicase activity"/>
    <property type="evidence" value="ECO:0007669"/>
    <property type="project" value="UniProtKB-KW"/>
</dbReference>
<sequence>MSGAGRLRAEDFGAFYRAVHTVDPFPWQEELTAQILREGTWPALVDVPTGLGKTSLLDIVLFVTAAETDPGARARAGRRRILFVVDRRLVVDEAFEHASSVLKVLSDPEQGNASPVLNRVRAGLARYAPDAPDITTMPFTLTRMRGGTTWDASWADRPDRVAVVLATVDQVGSRYFFRGYGVAPRRRSIDAALVGTDALLLVDEAHLAVPLTTSLRAAARRDRTTLPLPGLSIVCLSATDRTWTEQAGETTFTLDVLTHQEHPVAGKRLTAVKKLDLLPAAKNRVVKAAVSAVTDHLSMLEGTSPDGWAPVALVVMNTVDDARAVHTQLLHEIETHNRPESAPNAADVLLLIGRSRPADRARIQEQVLQLFGTTRKPRTRAAVLVATQTVEVGVNLDTDLLVTQTAPWDALVQRLGRLNRMGTMNERFPGGTARAVVIHDGSERVPVYGGSAVATWQRLLDLRREHPEGLPVSPLQCRELNTHFADGTCKVALPEIPVLQSPTLDAWARTAPVPLNDPPVHPFLHGMDGGTPPVLIAWRSRLLDEGAPAKQEYRDTDPFDDDFGPVGQNARLAAAWLTEVPIRSSEQVEVPFIAARNWIAGLVSVPIGDVDIGGETEKRFKTERPAFNVLARRVRDDAGQEDGEVGWQWIGADQLRPADEIVVPVEFGGLDPYGWHPSSTQPVQDVSEATTFAPTRSAHARGSLSLDTTLIERLGIAPASSNPGQGQELSGAQTDGPEHDAPGRIHETISDFLAAYDDFADVTALTSELAEVLPAMPPPGRGWTRDSWRRLRRWLDSPPHAVEVLARSDVHGMGYHRLGILLSGRIPSEPILSGTDMPDWDENDEVATSVARPRRNLTGAARQVTLQDHHQAVRARAGQIASALGLPDELRTVVEDAAGWHDLGKTEHRFQVMLHAGDETQALLADEPLAKSGMDPADPLIWRRSRAQSGLPAGARHEAWSSALVQAHLATREAAYPGDTDLLIHLVASHHGHARPLLPAVVDPRPRLIKADIAGSTVSVSSEDTVDLTHPGRFDDLNHRYGRWGLALLETIVRCADMTVSAEGS</sequence>
<dbReference type="InterPro" id="IPR027417">
    <property type="entry name" value="P-loop_NTPase"/>
</dbReference>
<dbReference type="RefSeq" id="WP_231449756.1">
    <property type="nucleotide sequence ID" value="NZ_JAJOMB010000036.1"/>
</dbReference>
<dbReference type="InterPro" id="IPR054712">
    <property type="entry name" value="Cas3-like_dom"/>
</dbReference>
<dbReference type="Pfam" id="PF22590">
    <property type="entry name" value="Cas3-like_C_2"/>
    <property type="match status" value="1"/>
</dbReference>
<evidence type="ECO:0000256" key="1">
    <source>
        <dbReference type="ARBA" id="ARBA00006847"/>
    </source>
</evidence>
<evidence type="ECO:0000313" key="12">
    <source>
        <dbReference type="Proteomes" id="UP001138997"/>
    </source>
</evidence>
<organism evidence="11 12">
    <name type="scientific">Kineosporia babensis</name>
    <dbReference type="NCBI Taxonomy" id="499548"/>
    <lineage>
        <taxon>Bacteria</taxon>
        <taxon>Bacillati</taxon>
        <taxon>Actinomycetota</taxon>
        <taxon>Actinomycetes</taxon>
        <taxon>Kineosporiales</taxon>
        <taxon>Kineosporiaceae</taxon>
        <taxon>Kineosporia</taxon>
    </lineage>
</organism>